<dbReference type="EMBL" id="BLVO01000004">
    <property type="protein sequence ID" value="GFM31936.1"/>
    <property type="molecule type" value="Genomic_DNA"/>
</dbReference>
<dbReference type="Pfam" id="PF12900">
    <property type="entry name" value="Pyridox_ox_2"/>
    <property type="match status" value="1"/>
</dbReference>
<comment type="caution">
    <text evidence="1">The sequence shown here is derived from an EMBL/GenBank/DDBJ whole genome shotgun (WGS) entry which is preliminary data.</text>
</comment>
<dbReference type="Proteomes" id="UP000503840">
    <property type="component" value="Unassembled WGS sequence"/>
</dbReference>
<dbReference type="SUPFAM" id="SSF50475">
    <property type="entry name" value="FMN-binding split barrel"/>
    <property type="match status" value="1"/>
</dbReference>
<accession>A0A7J0BE38</accession>
<dbReference type="InterPro" id="IPR024747">
    <property type="entry name" value="Pyridox_Oxase-rel"/>
</dbReference>
<dbReference type="PANTHER" id="PTHR34071:SF2">
    <property type="entry name" value="FLAVIN-NUCLEOTIDE-BINDING PROTEIN"/>
    <property type="match status" value="1"/>
</dbReference>
<dbReference type="PANTHER" id="PTHR34071">
    <property type="entry name" value="5-NITROIMIDAZOLE ANTIBIOTICS RESISTANCE PROTEIN, NIMA-FAMILY-RELATED PROTEIN-RELATED"/>
    <property type="match status" value="1"/>
</dbReference>
<evidence type="ECO:0000313" key="2">
    <source>
        <dbReference type="Proteomes" id="UP000503840"/>
    </source>
</evidence>
<evidence type="ECO:0000313" key="1">
    <source>
        <dbReference type="EMBL" id="GFM31936.1"/>
    </source>
</evidence>
<sequence>MRRKDRNVDSVEEKERILAEALHMTLAMQDDTSAGAPYQVPLNHVYLDGNIYFHCAAAGKKLDCIRANPNVSVSAISTGRLVVPENAKACDIGMAFESVHATGVATVLEQGDEHRRALEALVRRYGGDPSTMSPAAMKVTTLVRIAIGVMTAKRANM</sequence>
<protein>
    <submittedName>
        <fullName evidence="1">MFS transporter</fullName>
    </submittedName>
</protein>
<proteinExistence type="predicted"/>
<dbReference type="RefSeq" id="WP_174403624.1">
    <property type="nucleotide sequence ID" value="NZ_BLVO01000004.1"/>
</dbReference>
<reference evidence="1 2" key="1">
    <citation type="submission" date="2020-05" db="EMBL/GenBank/DDBJ databases">
        <title>Draft genome sequence of Desulfovibrio sp. strain HN2T.</title>
        <authorList>
            <person name="Ueno A."/>
            <person name="Tamazawa S."/>
            <person name="Tamamura S."/>
            <person name="Murakami T."/>
            <person name="Kiyama T."/>
            <person name="Inomata H."/>
            <person name="Amano Y."/>
            <person name="Miyakawa K."/>
            <person name="Tamaki H."/>
            <person name="Naganuma T."/>
            <person name="Kaneko K."/>
        </authorList>
    </citation>
    <scope>NUCLEOTIDE SEQUENCE [LARGE SCALE GENOMIC DNA]</scope>
    <source>
        <strain evidence="1 2">HN2</strain>
    </source>
</reference>
<dbReference type="Gene3D" id="2.30.110.10">
    <property type="entry name" value="Electron Transport, Fmn-binding Protein, Chain A"/>
    <property type="match status" value="1"/>
</dbReference>
<name>A0A7J0BE38_9BACT</name>
<gene>
    <name evidence="1" type="ORF">DSM101010T_03010</name>
</gene>
<organism evidence="1 2">
    <name type="scientific">Desulfovibrio subterraneus</name>
    <dbReference type="NCBI Taxonomy" id="2718620"/>
    <lineage>
        <taxon>Bacteria</taxon>
        <taxon>Pseudomonadati</taxon>
        <taxon>Thermodesulfobacteriota</taxon>
        <taxon>Desulfovibrionia</taxon>
        <taxon>Desulfovibrionales</taxon>
        <taxon>Desulfovibrionaceae</taxon>
        <taxon>Desulfovibrio</taxon>
    </lineage>
</organism>
<dbReference type="AlphaFoldDB" id="A0A7J0BE38"/>
<dbReference type="InterPro" id="IPR012349">
    <property type="entry name" value="Split_barrel_FMN-bd"/>
</dbReference>
<keyword evidence="2" id="KW-1185">Reference proteome</keyword>